<keyword evidence="4" id="KW-1185">Reference proteome</keyword>
<dbReference type="AlphaFoldDB" id="A0A1X7DPU3"/>
<reference evidence="4" key="1">
    <citation type="submission" date="2017-04" db="EMBL/GenBank/DDBJ databases">
        <authorList>
            <person name="Varghese N."/>
            <person name="Submissions S."/>
        </authorList>
    </citation>
    <scope>NUCLEOTIDE SEQUENCE [LARGE SCALE GENOMIC DNA]</scope>
    <source>
        <strain evidence="4">K3S</strain>
    </source>
</reference>
<evidence type="ECO:0000313" key="4">
    <source>
        <dbReference type="Proteomes" id="UP000192906"/>
    </source>
</evidence>
<name>A0A1X7DPU3_9BACT</name>
<protein>
    <submittedName>
        <fullName evidence="3">Sirohydrochlorin cobaltochelatase</fullName>
    </submittedName>
</protein>
<proteinExistence type="predicted"/>
<dbReference type="RefSeq" id="WP_085102010.1">
    <property type="nucleotide sequence ID" value="NZ_FWZU01000003.1"/>
</dbReference>
<evidence type="ECO:0000256" key="1">
    <source>
        <dbReference type="PIRSR" id="PIRSR033579-1"/>
    </source>
</evidence>
<dbReference type="Pfam" id="PF06180">
    <property type="entry name" value="CbiK"/>
    <property type="match status" value="1"/>
</dbReference>
<evidence type="ECO:0000313" key="3">
    <source>
        <dbReference type="EMBL" id="SMF19219.1"/>
    </source>
</evidence>
<dbReference type="Gene3D" id="3.40.50.1400">
    <property type="match status" value="2"/>
</dbReference>
<dbReference type="Proteomes" id="UP000192906">
    <property type="component" value="Unassembled WGS sequence"/>
</dbReference>
<accession>A0A1X7DPU3</accession>
<evidence type="ECO:0000256" key="2">
    <source>
        <dbReference type="PIRSR" id="PIRSR033579-3"/>
    </source>
</evidence>
<dbReference type="GO" id="GO:0046872">
    <property type="term" value="F:metal ion binding"/>
    <property type="evidence" value="ECO:0007669"/>
    <property type="project" value="UniProtKB-KW"/>
</dbReference>
<organism evidence="3 4">
    <name type="scientific">Desulfovibrio gilichinskyi</name>
    <dbReference type="NCBI Taxonomy" id="1519643"/>
    <lineage>
        <taxon>Bacteria</taxon>
        <taxon>Pseudomonadati</taxon>
        <taxon>Thermodesulfobacteriota</taxon>
        <taxon>Desulfovibrionia</taxon>
        <taxon>Desulfovibrionales</taxon>
        <taxon>Desulfovibrionaceae</taxon>
        <taxon>Desulfovibrio</taxon>
    </lineage>
</organism>
<dbReference type="STRING" id="1519643.SAMN06295933_2152"/>
<gene>
    <name evidence="3" type="ORF">SAMN06295933_2152</name>
</gene>
<dbReference type="GO" id="GO:0019251">
    <property type="term" value="P:anaerobic cobalamin biosynthetic process"/>
    <property type="evidence" value="ECO:0007669"/>
    <property type="project" value="InterPro"/>
</dbReference>
<dbReference type="SUPFAM" id="SSF53800">
    <property type="entry name" value="Chelatase"/>
    <property type="match status" value="1"/>
</dbReference>
<feature type="binding site" evidence="2">
    <location>
        <position position="209"/>
    </location>
    <ligand>
        <name>Co(2+)</name>
        <dbReference type="ChEBI" id="CHEBI:48828"/>
    </ligand>
</feature>
<dbReference type="GO" id="GO:0016852">
    <property type="term" value="F:sirohydrochlorin cobaltochelatase activity"/>
    <property type="evidence" value="ECO:0007669"/>
    <property type="project" value="InterPro"/>
</dbReference>
<dbReference type="OrthoDB" id="9770331at2"/>
<dbReference type="EMBL" id="FWZU01000003">
    <property type="protein sequence ID" value="SMF19219.1"/>
    <property type="molecule type" value="Genomic_DNA"/>
</dbReference>
<keyword evidence="2" id="KW-0170">Cobalt</keyword>
<dbReference type="InterPro" id="IPR010388">
    <property type="entry name" value="Anaerobic_Co-chelatase"/>
</dbReference>
<dbReference type="PIRSF" id="PIRSF033579">
    <property type="entry name" value="Anaer_Co_chel"/>
    <property type="match status" value="1"/>
</dbReference>
<feature type="active site" description="Proton acceptor" evidence="1">
    <location>
        <position position="147"/>
    </location>
</feature>
<keyword evidence="2" id="KW-0479">Metal-binding</keyword>
<feature type="binding site" evidence="2">
    <location>
        <position position="147"/>
    </location>
    <ligand>
        <name>Co(2+)</name>
        <dbReference type="ChEBI" id="CHEBI:48828"/>
    </ligand>
</feature>
<sequence>MKKAILLAAHGSNNRAANSALGNILRLTKAEYPDLLIRTAFTSNHIRKMMMKQGQYLPSVGETLKSMHEEGITHVVIQSLHVIPGIEFHHITRILNTIEKGETPFKKAVFGQPLLSDDKDVDEVSDLILSLLQDRDPEKDALILVAHGSKHSGNIFYHKFKLVLEGKDKHAFLGAVSSPTDIVEISEKIKKAGLKRAFLLPLLFGAGNHVQKDMAGESDDSWKNIVSANGIESVPEIKGIGEFGIFADRWMENLRVAIKELDD</sequence>